<dbReference type="PANTHER" id="PTHR48065">
    <property type="entry name" value="OS10G0469600 PROTEIN"/>
    <property type="match status" value="1"/>
</dbReference>
<evidence type="ECO:0000313" key="2">
    <source>
        <dbReference type="EMBL" id="KAH0573057.1"/>
    </source>
</evidence>
<reference evidence="2 3" key="1">
    <citation type="journal article" date="2014" name="PLoS Genet.">
        <title>The Genome of Spironucleus salmonicida Highlights a Fish Pathogen Adapted to Fluctuating Environments.</title>
        <authorList>
            <person name="Xu F."/>
            <person name="Jerlstrom-Hultqvist J."/>
            <person name="Einarsson E."/>
            <person name="Astvaldsson A."/>
            <person name="Svard S.G."/>
            <person name="Andersson J.O."/>
        </authorList>
    </citation>
    <scope>NUCLEOTIDE SEQUENCE [LARGE SCALE GENOMIC DNA]</scope>
    <source>
        <strain evidence="2 3">ATCC 50377</strain>
    </source>
</reference>
<dbReference type="GeneID" id="94299198"/>
<feature type="region of interest" description="Disordered" evidence="1">
    <location>
        <begin position="1"/>
        <end position="33"/>
    </location>
</feature>
<accession>A0A9P8LS59</accession>
<gene>
    <name evidence="2" type="ORF">SS50377_25175</name>
</gene>
<comment type="caution">
    <text evidence="2">The sequence shown here is derived from an EMBL/GenBank/DDBJ whole genome shotgun (WGS) entry which is preliminary data.</text>
</comment>
<name>A0A9P8LS59_9EUKA</name>
<feature type="compositionally biased region" description="Low complexity" evidence="1">
    <location>
        <begin position="15"/>
        <end position="30"/>
    </location>
</feature>
<proteinExistence type="predicted"/>
<dbReference type="PANTHER" id="PTHR48065:SF75">
    <property type="entry name" value="LEUCINE-RICH REPEAT-CONTAINING N-TERMINAL PLANT-TYPE DOMAIN-CONTAINING PROTEIN"/>
    <property type="match status" value="1"/>
</dbReference>
<sequence length="946" mass="107009">MTQSACSADRGGDGPQSTQGGSGTSTSPDTHLSLDGGWDSALSLAGVARLDLANMDGTEPLKHAQNVRELRLERVSGSMEVSRALARLTIVDSPIACTNPQGRDLPNLAEVAVSSTFQGGYYSCLGSHGWLHLVHVLQRANQLRCLTLDCDGSDYEYPPYMTQLKQLEMLVLTRIRGSVYLSHSIRSITLTNCKITNFQCDVDSLPDLRELTIVDINKEQTFLSKILERAHGLRNLTLQYVGIYYSKYQVQILDISMLKFLETLVVTEINVDLYLPQTIRSITLKDCNITNFQCDAKLLPDLQEFIWDEVSNGYNYVSSILQKTKQLRKLTLKSNGGYSKYLPDISEIKQLEILVLTHISGNIYLSPCIRIVILKNCRIDKLYYSSNYLPDLLELTIINIAHDQTFLGNLLEKAKQLRNLTLMGNSIYYSHTPCMSYLKQLEVLVLDRMSGDIYLSPNIRSITITDCAIHSIQFSAESLSQLQELTLCSVKYDKTILSQILQNAHRLQKFKLKDNGILQYGPPDISSLTQLKMVKFSNIYGDIYLPSCIESFTLNNCKIKKVQIDAESLPHLQEFTIIEVSYYQNFVNKILQKSHGLRNLTMKSKDNNQKYPLDMSMLQQLEIIMLDRIRDNINFPPSIRTVTLKDCTITDFQCNAESLSALWEFTLLDVSCDQSQLNNLLQKMHSLRHLTLERGGRSSSNYKFYLLKIFSGKYLETLCLEQMICTIYISSTIRSIFLTQCTIHGVQCSSDQILNLRKLSMINVNAPKTALRNVLQKANRLQSLVVHGYYRKSYTIAQLYLQPSVLVLDLENVNVNQLVLTAAPRIEKLRLHHIIVKKNYMPEISRLIKAKTATLLDVSDINVDVGTLADPNLAQFALSTFIQRAGMDVKLNLTVGCHYYQRGNMMYQNDDNTPAALPTSLTIFLLQLKIRQLSSELVVLGMALAE</sequence>
<dbReference type="Gene3D" id="3.80.10.10">
    <property type="entry name" value="Ribonuclease Inhibitor"/>
    <property type="match status" value="3"/>
</dbReference>
<dbReference type="SUPFAM" id="SSF52058">
    <property type="entry name" value="L domain-like"/>
    <property type="match status" value="3"/>
</dbReference>
<keyword evidence="3" id="KW-1185">Reference proteome</keyword>
<dbReference type="RefSeq" id="XP_067763830.1">
    <property type="nucleotide sequence ID" value="XM_067909009.1"/>
</dbReference>
<evidence type="ECO:0000256" key="1">
    <source>
        <dbReference type="SAM" id="MobiDB-lite"/>
    </source>
</evidence>
<dbReference type="InterPro" id="IPR032675">
    <property type="entry name" value="LRR_dom_sf"/>
</dbReference>
<organism evidence="2 3">
    <name type="scientific">Spironucleus salmonicida</name>
    <dbReference type="NCBI Taxonomy" id="348837"/>
    <lineage>
        <taxon>Eukaryota</taxon>
        <taxon>Metamonada</taxon>
        <taxon>Diplomonadida</taxon>
        <taxon>Hexamitidae</taxon>
        <taxon>Hexamitinae</taxon>
        <taxon>Spironucleus</taxon>
    </lineage>
</organism>
<dbReference type="KEGG" id="ssao:94299198"/>
<protein>
    <submittedName>
        <fullName evidence="2">Uncharacterized protein</fullName>
    </submittedName>
</protein>
<dbReference type="EMBL" id="AUWU02000005">
    <property type="protein sequence ID" value="KAH0573057.1"/>
    <property type="molecule type" value="Genomic_DNA"/>
</dbReference>
<dbReference type="AlphaFoldDB" id="A0A9P8LS59"/>
<evidence type="ECO:0000313" key="3">
    <source>
        <dbReference type="Proteomes" id="UP000018208"/>
    </source>
</evidence>
<dbReference type="Proteomes" id="UP000018208">
    <property type="component" value="Unassembled WGS sequence"/>
</dbReference>